<proteinExistence type="inferred from homology"/>
<feature type="binding site" evidence="11">
    <location>
        <position position="58"/>
    </location>
    <ligand>
        <name>Mg(2+)</name>
        <dbReference type="ChEBI" id="CHEBI:18420"/>
    </ligand>
</feature>
<evidence type="ECO:0000256" key="1">
    <source>
        <dbReference type="ARBA" id="ARBA00001946"/>
    </source>
</evidence>
<comment type="similarity">
    <text evidence="11">Belongs to the P-Pant transferase superfamily. AcpS family.</text>
</comment>
<comment type="caution">
    <text evidence="13">The sequence shown here is derived from an EMBL/GenBank/DDBJ whole genome shotgun (WGS) entry which is preliminary data.</text>
</comment>
<name>A0ABS9H623_9BACL</name>
<dbReference type="EC" id="2.7.8.7" evidence="11"/>
<dbReference type="HAMAP" id="MF_00101">
    <property type="entry name" value="AcpS"/>
    <property type="match status" value="1"/>
</dbReference>
<feature type="domain" description="4'-phosphopantetheinyl transferase" evidence="12">
    <location>
        <begin position="4"/>
        <end position="110"/>
    </location>
</feature>
<organism evidence="13 14">
    <name type="scientific">Pseudalkalibacillus berkeleyi</name>
    <dbReference type="NCBI Taxonomy" id="1069813"/>
    <lineage>
        <taxon>Bacteria</taxon>
        <taxon>Bacillati</taxon>
        <taxon>Bacillota</taxon>
        <taxon>Bacilli</taxon>
        <taxon>Bacillales</taxon>
        <taxon>Fictibacillaceae</taxon>
        <taxon>Pseudalkalibacillus</taxon>
    </lineage>
</organism>
<evidence type="ECO:0000256" key="7">
    <source>
        <dbReference type="ARBA" id="ARBA00022832"/>
    </source>
</evidence>
<dbReference type="SUPFAM" id="SSF56214">
    <property type="entry name" value="4'-phosphopantetheinyl transferase"/>
    <property type="match status" value="1"/>
</dbReference>
<dbReference type="PANTHER" id="PTHR12215">
    <property type="entry name" value="PHOSPHOPANTETHEINE TRANSFERASE"/>
    <property type="match status" value="1"/>
</dbReference>
<gene>
    <name evidence="11 13" type="primary">acpS</name>
    <name evidence="13" type="ORF">L2716_16645</name>
</gene>
<comment type="cofactor">
    <cofactor evidence="1 11">
        <name>Mg(2+)</name>
        <dbReference type="ChEBI" id="CHEBI:18420"/>
    </cofactor>
</comment>
<dbReference type="Pfam" id="PF01648">
    <property type="entry name" value="ACPS"/>
    <property type="match status" value="1"/>
</dbReference>
<keyword evidence="7 11" id="KW-0276">Fatty acid metabolism</keyword>
<evidence type="ECO:0000313" key="14">
    <source>
        <dbReference type="Proteomes" id="UP001649381"/>
    </source>
</evidence>
<evidence type="ECO:0000313" key="13">
    <source>
        <dbReference type="EMBL" id="MCF6139356.1"/>
    </source>
</evidence>
<dbReference type="Proteomes" id="UP001649381">
    <property type="component" value="Unassembled WGS sequence"/>
</dbReference>
<protein>
    <recommendedName>
        <fullName evidence="11">Holo-[acyl-carrier-protein] synthase</fullName>
        <shortName evidence="11">Holo-ACP synthase</shortName>
        <ecNumber evidence="11">2.7.8.7</ecNumber>
    </recommendedName>
    <alternativeName>
        <fullName evidence="11">4'-phosphopantetheinyl transferase AcpS</fullName>
    </alternativeName>
</protein>
<keyword evidence="4 11" id="KW-0444">Lipid biosynthesis</keyword>
<dbReference type="GO" id="GO:0008897">
    <property type="term" value="F:holo-[acyl-carrier-protein] synthase activity"/>
    <property type="evidence" value="ECO:0007669"/>
    <property type="project" value="UniProtKB-EC"/>
</dbReference>
<keyword evidence="14" id="KW-1185">Reference proteome</keyword>
<keyword evidence="10 11" id="KW-0275">Fatty acid biosynthesis</keyword>
<keyword evidence="6 11" id="KW-0479">Metal-binding</keyword>
<dbReference type="InterPro" id="IPR008278">
    <property type="entry name" value="4-PPantetheinyl_Trfase_dom"/>
</dbReference>
<keyword evidence="5 11" id="KW-0808">Transferase</keyword>
<evidence type="ECO:0000256" key="5">
    <source>
        <dbReference type="ARBA" id="ARBA00022679"/>
    </source>
</evidence>
<evidence type="ECO:0000256" key="11">
    <source>
        <dbReference type="HAMAP-Rule" id="MF_00101"/>
    </source>
</evidence>
<evidence type="ECO:0000259" key="12">
    <source>
        <dbReference type="Pfam" id="PF01648"/>
    </source>
</evidence>
<comment type="subcellular location">
    <subcellularLocation>
        <location evidence="11">Cytoplasm</location>
    </subcellularLocation>
</comment>
<feature type="binding site" evidence="11">
    <location>
        <position position="8"/>
    </location>
    <ligand>
        <name>Mg(2+)</name>
        <dbReference type="ChEBI" id="CHEBI:18420"/>
    </ligand>
</feature>
<evidence type="ECO:0000256" key="2">
    <source>
        <dbReference type="ARBA" id="ARBA00010990"/>
    </source>
</evidence>
<dbReference type="InterPro" id="IPR004568">
    <property type="entry name" value="Ppantetheine-prot_Trfase_dom"/>
</dbReference>
<dbReference type="InterPro" id="IPR002582">
    <property type="entry name" value="ACPS"/>
</dbReference>
<dbReference type="InterPro" id="IPR050559">
    <property type="entry name" value="P-Pant_transferase_sf"/>
</dbReference>
<evidence type="ECO:0000256" key="9">
    <source>
        <dbReference type="ARBA" id="ARBA00023098"/>
    </source>
</evidence>
<evidence type="ECO:0000256" key="10">
    <source>
        <dbReference type="ARBA" id="ARBA00023160"/>
    </source>
</evidence>
<dbReference type="NCBIfam" id="TIGR00556">
    <property type="entry name" value="pantethn_trn"/>
    <property type="match status" value="1"/>
</dbReference>
<comment type="catalytic activity">
    <reaction evidence="11">
        <text>apo-[ACP] + CoA = holo-[ACP] + adenosine 3',5'-bisphosphate + H(+)</text>
        <dbReference type="Rhea" id="RHEA:12068"/>
        <dbReference type="Rhea" id="RHEA-COMP:9685"/>
        <dbReference type="Rhea" id="RHEA-COMP:9690"/>
        <dbReference type="ChEBI" id="CHEBI:15378"/>
        <dbReference type="ChEBI" id="CHEBI:29999"/>
        <dbReference type="ChEBI" id="CHEBI:57287"/>
        <dbReference type="ChEBI" id="CHEBI:58343"/>
        <dbReference type="ChEBI" id="CHEBI:64479"/>
        <dbReference type="EC" id="2.7.8.7"/>
    </reaction>
</comment>
<keyword evidence="8 11" id="KW-0460">Magnesium</keyword>
<dbReference type="InterPro" id="IPR037143">
    <property type="entry name" value="4-PPantetheinyl_Trfase_dom_sf"/>
</dbReference>
<keyword evidence="3 11" id="KW-0963">Cytoplasm</keyword>
<dbReference type="PANTHER" id="PTHR12215:SF10">
    <property type="entry name" value="L-AMINOADIPATE-SEMIALDEHYDE DEHYDROGENASE-PHOSPHOPANTETHEINYL TRANSFERASE"/>
    <property type="match status" value="1"/>
</dbReference>
<comment type="function">
    <text evidence="11">Transfers the 4'-phosphopantetheine moiety from coenzyme A to a Ser of acyl-carrier-protein.</text>
</comment>
<evidence type="ECO:0000256" key="8">
    <source>
        <dbReference type="ARBA" id="ARBA00022842"/>
    </source>
</evidence>
<evidence type="ECO:0000256" key="6">
    <source>
        <dbReference type="ARBA" id="ARBA00022723"/>
    </source>
</evidence>
<sequence>MIVGIGIDIIEIERIEHTYKRQPKFVERILTDQEMGHFLSLNERRRIEFLAGRFAVKEAYAKATGTGIGESLSWQDIEIVPDNMGKPTLRSNSENIAHVSISHSKEYVVAQVILESPSS</sequence>
<evidence type="ECO:0000256" key="3">
    <source>
        <dbReference type="ARBA" id="ARBA00022490"/>
    </source>
</evidence>
<dbReference type="EMBL" id="JAKIJS010000003">
    <property type="protein sequence ID" value="MCF6139356.1"/>
    <property type="molecule type" value="Genomic_DNA"/>
</dbReference>
<comment type="similarity">
    <text evidence="2">Belongs to the P-Pant transferase superfamily. Gsp/Sfp/HetI/AcpT family.</text>
</comment>
<keyword evidence="9 11" id="KW-0443">Lipid metabolism</keyword>
<evidence type="ECO:0000256" key="4">
    <source>
        <dbReference type="ARBA" id="ARBA00022516"/>
    </source>
</evidence>
<reference evidence="13 14" key="1">
    <citation type="submission" date="2022-01" db="EMBL/GenBank/DDBJ databases">
        <title>Alkalihalobacillus sp. EGI L200015, a novel bacterium isolated from a salt lake sediment.</title>
        <authorList>
            <person name="Gao L."/>
            <person name="Fang B.-Z."/>
            <person name="Li W.-J."/>
        </authorList>
    </citation>
    <scope>NUCLEOTIDE SEQUENCE [LARGE SCALE GENOMIC DNA]</scope>
    <source>
        <strain evidence="13 14">KCTC 12718</strain>
    </source>
</reference>
<dbReference type="NCBIfam" id="TIGR00516">
    <property type="entry name" value="acpS"/>
    <property type="match status" value="1"/>
</dbReference>
<accession>A0ABS9H623</accession>
<dbReference type="Gene3D" id="3.90.470.20">
    <property type="entry name" value="4'-phosphopantetheinyl transferase domain"/>
    <property type="match status" value="1"/>
</dbReference>
<dbReference type="RefSeq" id="WP_236338123.1">
    <property type="nucleotide sequence ID" value="NZ_JAKIJS010000003.1"/>
</dbReference>